<feature type="region of interest" description="Disordered" evidence="1">
    <location>
        <begin position="122"/>
        <end position="147"/>
    </location>
</feature>
<sequence>MIYSTPKINLSDKEKFNIKNYDVQKNLSLDEEKSKDITLKKKSKKLKNNESLAHRSLPSELIEFVTETNLSRPMSSKVLGLNKTTLVLGSDTPTTRYLKKDKLNESAPILKSDTMFEELTNTINSSKKNDQIEKENEDDNEKNKKISKEVDDSLKKKLFNVANNILENDRRKKRKKQKQSTIQETIDPILFESDFQLNKNTDTLKKAKQIVPFINTNDDNHNNEIGKVDKIKKKKKKIYENNVQMEHQMFENILETEPDSLDKNIHNEAKKKKKKEKIIEDVSNLLNTNEKTNIVKKKKKASDFSISDNILNEQLCKKKRKKKHVILMCK</sequence>
<protein>
    <submittedName>
        <fullName evidence="2">Uncharacterized protein</fullName>
    </submittedName>
</protein>
<dbReference type="EMBL" id="JR035426">
    <property type="protein sequence ID" value="AEY56397.1"/>
    <property type="molecule type" value="mRNA"/>
</dbReference>
<evidence type="ECO:0000256" key="1">
    <source>
        <dbReference type="SAM" id="MobiDB-lite"/>
    </source>
</evidence>
<accession>V9I6Y8</accession>
<evidence type="ECO:0000313" key="3">
    <source>
        <dbReference type="EMBL" id="AEY56406.1"/>
    </source>
</evidence>
<proteinExistence type="evidence at transcript level"/>
<gene>
    <name evidence="3" type="ORF">ACCB00024.16</name>
    <name evidence="2" type="ORF">ACCB00024.2</name>
</gene>
<reference evidence="2" key="1">
    <citation type="submission" date="2011-11" db="EMBL/GenBank/DDBJ databases">
        <title>Decoding the brain transcriptome of the Eastern honeybee (Apis cerana) based on pyrosequencing.</title>
        <authorList>
            <person name="Sun L."/>
            <person name="Zheng H."/>
            <person name="Wang Y."/>
            <person name="Xie X."/>
            <person name="Zhu Y."/>
            <person name="Gu W."/>
            <person name="Wang S."/>
        </authorList>
    </citation>
    <scope>NUCLEOTIDE SEQUENCE</scope>
    <source>
        <tissue evidence="2">Brain</tissue>
    </source>
</reference>
<dbReference type="EMBL" id="JR035440">
    <property type="protein sequence ID" value="AEY56406.1"/>
    <property type="molecule type" value="mRNA"/>
</dbReference>
<dbReference type="AlphaFoldDB" id="V9I6Y8"/>
<name>V9I6Y8_APICE</name>
<organism evidence="2">
    <name type="scientific">Apis cerana</name>
    <name type="common">Indian honeybee</name>
    <dbReference type="NCBI Taxonomy" id="7461"/>
    <lineage>
        <taxon>Eukaryota</taxon>
        <taxon>Metazoa</taxon>
        <taxon>Ecdysozoa</taxon>
        <taxon>Arthropoda</taxon>
        <taxon>Hexapoda</taxon>
        <taxon>Insecta</taxon>
        <taxon>Pterygota</taxon>
        <taxon>Neoptera</taxon>
        <taxon>Endopterygota</taxon>
        <taxon>Hymenoptera</taxon>
        <taxon>Apocrita</taxon>
        <taxon>Aculeata</taxon>
        <taxon>Apoidea</taxon>
        <taxon>Anthophila</taxon>
        <taxon>Apidae</taxon>
        <taxon>Apis</taxon>
    </lineage>
</organism>
<evidence type="ECO:0000313" key="2">
    <source>
        <dbReference type="EMBL" id="AEY56397.1"/>
    </source>
</evidence>